<dbReference type="SUPFAM" id="SSF51445">
    <property type="entry name" value="(Trans)glycosidases"/>
    <property type="match status" value="1"/>
</dbReference>
<dbReference type="GO" id="GO:0004565">
    <property type="term" value="F:beta-galactosidase activity"/>
    <property type="evidence" value="ECO:0007669"/>
    <property type="project" value="UniProtKB-EC"/>
</dbReference>
<dbReference type="EMBL" id="DVJP01000016">
    <property type="protein sequence ID" value="HIS75487.1"/>
    <property type="molecule type" value="Genomic_DNA"/>
</dbReference>
<evidence type="ECO:0000256" key="3">
    <source>
        <dbReference type="ARBA" id="ARBA00012756"/>
    </source>
</evidence>
<dbReference type="PANTHER" id="PTHR46323:SF2">
    <property type="entry name" value="BETA-GALACTOSIDASE"/>
    <property type="match status" value="1"/>
</dbReference>
<reference evidence="9" key="2">
    <citation type="journal article" date="2021" name="PeerJ">
        <title>Extensive microbial diversity within the chicken gut microbiome revealed by metagenomics and culture.</title>
        <authorList>
            <person name="Gilroy R."/>
            <person name="Ravi A."/>
            <person name="Getino M."/>
            <person name="Pursley I."/>
            <person name="Horton D.L."/>
            <person name="Alikhan N.F."/>
            <person name="Baker D."/>
            <person name="Gharbi K."/>
            <person name="Hall N."/>
            <person name="Watson M."/>
            <person name="Adriaenssens E.M."/>
            <person name="Foster-Nyarko E."/>
            <person name="Jarju S."/>
            <person name="Secka A."/>
            <person name="Antonio M."/>
            <person name="Oren A."/>
            <person name="Chaudhuri R.R."/>
            <person name="La Ragione R."/>
            <person name="Hildebrand F."/>
            <person name="Pallen M.J."/>
        </authorList>
    </citation>
    <scope>NUCLEOTIDE SEQUENCE</scope>
    <source>
        <strain evidence="9">CHK199-13235</strain>
    </source>
</reference>
<dbReference type="SUPFAM" id="SSF74650">
    <property type="entry name" value="Galactose mutarotase-like"/>
    <property type="match status" value="1"/>
</dbReference>
<dbReference type="Pfam" id="PF02837">
    <property type="entry name" value="Glyco_hydro_2_N"/>
    <property type="match status" value="1"/>
</dbReference>
<evidence type="ECO:0000313" key="10">
    <source>
        <dbReference type="Proteomes" id="UP000824002"/>
    </source>
</evidence>
<dbReference type="Pfam" id="PF02929">
    <property type="entry name" value="Bgal_small_N"/>
    <property type="match status" value="1"/>
</dbReference>
<comment type="similarity">
    <text evidence="2">Belongs to the glycosyl hydrolase 2 family.</text>
</comment>
<dbReference type="PROSITE" id="PS00608">
    <property type="entry name" value="GLYCOSYL_HYDROL_F2_2"/>
    <property type="match status" value="1"/>
</dbReference>
<protein>
    <recommendedName>
        <fullName evidence="4">Beta-galactosidase</fullName>
        <ecNumber evidence="3">3.2.1.23</ecNumber>
    </recommendedName>
    <alternativeName>
        <fullName evidence="7">Lactase</fullName>
    </alternativeName>
</protein>
<dbReference type="GO" id="GO:0009341">
    <property type="term" value="C:beta-galactosidase complex"/>
    <property type="evidence" value="ECO:0007669"/>
    <property type="project" value="InterPro"/>
</dbReference>
<dbReference type="EC" id="3.2.1.23" evidence="3"/>
<dbReference type="Proteomes" id="UP000824002">
    <property type="component" value="Unassembled WGS sequence"/>
</dbReference>
<dbReference type="SMART" id="SM01038">
    <property type="entry name" value="Bgal_small_N"/>
    <property type="match status" value="1"/>
</dbReference>
<dbReference type="Pfam" id="PF16353">
    <property type="entry name" value="LacZ_4"/>
    <property type="match status" value="1"/>
</dbReference>
<reference evidence="9" key="1">
    <citation type="submission" date="2020-10" db="EMBL/GenBank/DDBJ databases">
        <authorList>
            <person name="Gilroy R."/>
        </authorList>
    </citation>
    <scope>NUCLEOTIDE SEQUENCE</scope>
    <source>
        <strain evidence="9">CHK199-13235</strain>
    </source>
</reference>
<comment type="catalytic activity">
    <reaction evidence="1">
        <text>Hydrolysis of terminal non-reducing beta-D-galactose residues in beta-D-galactosides.</text>
        <dbReference type="EC" id="3.2.1.23"/>
    </reaction>
</comment>
<dbReference type="Gene3D" id="2.60.40.10">
    <property type="entry name" value="Immunoglobulins"/>
    <property type="match status" value="2"/>
</dbReference>
<dbReference type="InterPro" id="IPR006104">
    <property type="entry name" value="Glyco_hydro_2_N"/>
</dbReference>
<dbReference type="Gene3D" id="2.60.120.260">
    <property type="entry name" value="Galactose-binding domain-like"/>
    <property type="match status" value="1"/>
</dbReference>
<dbReference type="InterPro" id="IPR036156">
    <property type="entry name" value="Beta-gal/glucu_dom_sf"/>
</dbReference>
<evidence type="ECO:0000256" key="7">
    <source>
        <dbReference type="ARBA" id="ARBA00032230"/>
    </source>
</evidence>
<evidence type="ECO:0000313" key="9">
    <source>
        <dbReference type="EMBL" id="HIS75487.1"/>
    </source>
</evidence>
<dbReference type="InterPro" id="IPR023232">
    <property type="entry name" value="Glyco_hydro_2_AS"/>
</dbReference>
<dbReference type="InterPro" id="IPR011013">
    <property type="entry name" value="Gal_mutarotase_sf_dom"/>
</dbReference>
<dbReference type="PRINTS" id="PR00132">
    <property type="entry name" value="GLHYDRLASE2"/>
</dbReference>
<evidence type="ECO:0000256" key="2">
    <source>
        <dbReference type="ARBA" id="ARBA00007401"/>
    </source>
</evidence>
<comment type="caution">
    <text evidence="9">The sequence shown here is derived from an EMBL/GenBank/DDBJ whole genome shotgun (WGS) entry which is preliminary data.</text>
</comment>
<dbReference type="InterPro" id="IPR004199">
    <property type="entry name" value="B-gal_small/dom_5"/>
</dbReference>
<sequence length="1002" mass="113817">MLFENYFETLGVLHLNTEPNRAYYIPDAEGAEPFCCREKSERFLLLNGEWDFRYYENVRAISEEFWKEGFCRCGFEKIPVPSVWQNHGHDRHQYTNTRYPFPYDPPYVPLENPCGAYVRDFCLGEKKDGFRYYLNFEGVDSCYYLWVNGEFVGYSQISHSTSEFDVTKFLRSGKNTVAALVLKWCDGSYLEDQDKLRMSGIFRDVYLLTRPENHIRDFTVRTPLSNEYKSAKVEVCFDFAGEKQPVSYVLTAPCGCEVAKGTADGCLSIPVENPTLWNAETPALYTLTLTTPGETIRQKVGIREVKSEKGVLYVNGQNIKFRGVNRHDSDPVTGYAVSVEQMKKDLRIMKEHNINAIRTSHYPNAPLFTQMCDEYGFYVIAEADLEAHGVMNVYDSVTNNYAVMYARIANDPTWEEAIVDRAQHSVIRDKNHPSVLIWSMGNESGFGCNLKAALTWTKNYDPTRLTHYEGAAHDPEKQGDLYKDLDLISRMYPSTKDIEENLLHIAEKPLVLCEYIHAMGNGPGDAEDYQKLIEKYDQFCGGFVWEWCDHSVFMGKTNEGKSKYYYGGDFGEFPHDGNFCMDGLVYPDRTPHTGLKEYKNVIRPLRVRKGDGDKEFIFHNYLDFTNAKDYLTLSWKLMQDGAEIASGIVEGLDIAPHGEQAIALPLEIPETGTVTADFFLTRKNDGGLTKAGQRLGADQVILRREDARKDCGKKAEASVNVAETGRAIIFTGEGFRYVFNKETGVFDEMVYQNRTILQKPMEFNIWRAPTDNDRNIRGQWQEAGYDRTISRCYSAKVEMDGGKAVLKTTCSLSAIYLQKLVEMEAVWTICPCGGLKADVQGKFGFGGLPHLPRFGLRLFLNEGMEQVEYFGYGPYESYQDKHRASRLGRFAASVDALHEDYLKPQENGSRWDCSDVTVTNGDLALTVRGESFSFNASHYTQEELTAKMHNFELEKSGYTVLCLDGAMGGVGSNSCGPALLEQYRIDKDEQLQIHLAIRPSVQ</sequence>
<dbReference type="InterPro" id="IPR032312">
    <property type="entry name" value="LacZ_4"/>
</dbReference>
<dbReference type="InterPro" id="IPR013783">
    <property type="entry name" value="Ig-like_fold"/>
</dbReference>
<dbReference type="PANTHER" id="PTHR46323">
    <property type="entry name" value="BETA-GALACTOSIDASE"/>
    <property type="match status" value="1"/>
</dbReference>
<keyword evidence="6" id="KW-0326">Glycosidase</keyword>
<keyword evidence="5" id="KW-0378">Hydrolase</keyword>
<dbReference type="InterPro" id="IPR006103">
    <property type="entry name" value="Glyco_hydro_2_cat"/>
</dbReference>
<accession>A0A9D1JZ88</accession>
<dbReference type="SUPFAM" id="SSF49785">
    <property type="entry name" value="Galactose-binding domain-like"/>
    <property type="match status" value="1"/>
</dbReference>
<dbReference type="Pfam" id="PF00703">
    <property type="entry name" value="Glyco_hydro_2"/>
    <property type="match status" value="1"/>
</dbReference>
<evidence type="ECO:0000256" key="1">
    <source>
        <dbReference type="ARBA" id="ARBA00001412"/>
    </source>
</evidence>
<proteinExistence type="inferred from homology"/>
<dbReference type="Gene3D" id="3.20.20.80">
    <property type="entry name" value="Glycosidases"/>
    <property type="match status" value="1"/>
</dbReference>
<dbReference type="InterPro" id="IPR006102">
    <property type="entry name" value="Ig-like_GH2"/>
</dbReference>
<organism evidence="9 10">
    <name type="scientific">Candidatus Merdivicinus excrementipullorum</name>
    <dbReference type="NCBI Taxonomy" id="2840867"/>
    <lineage>
        <taxon>Bacteria</taxon>
        <taxon>Bacillati</taxon>
        <taxon>Bacillota</taxon>
        <taxon>Clostridia</taxon>
        <taxon>Eubacteriales</taxon>
        <taxon>Oscillospiraceae</taxon>
        <taxon>Oscillospiraceae incertae sedis</taxon>
        <taxon>Candidatus Merdivicinus</taxon>
    </lineage>
</organism>
<dbReference type="InterPro" id="IPR017853">
    <property type="entry name" value="GH"/>
</dbReference>
<dbReference type="InterPro" id="IPR014718">
    <property type="entry name" value="GH-type_carb-bd"/>
</dbReference>
<evidence type="ECO:0000259" key="8">
    <source>
        <dbReference type="SMART" id="SM01038"/>
    </source>
</evidence>
<name>A0A9D1JZ88_9FIRM</name>
<dbReference type="InterPro" id="IPR050347">
    <property type="entry name" value="Bact_Beta-galactosidase"/>
</dbReference>
<dbReference type="AlphaFoldDB" id="A0A9D1JZ88"/>
<evidence type="ECO:0000256" key="4">
    <source>
        <dbReference type="ARBA" id="ARBA00013303"/>
    </source>
</evidence>
<dbReference type="Gene3D" id="2.70.98.10">
    <property type="match status" value="1"/>
</dbReference>
<gene>
    <name evidence="9" type="ORF">IAB51_01630</name>
</gene>
<dbReference type="Pfam" id="PF02836">
    <property type="entry name" value="Glyco_hydro_2_C"/>
    <property type="match status" value="1"/>
</dbReference>
<feature type="domain" description="Beta galactosidase small chain/" evidence="8">
    <location>
        <begin position="729"/>
        <end position="998"/>
    </location>
</feature>
<dbReference type="SUPFAM" id="SSF49303">
    <property type="entry name" value="beta-Galactosidase/glucuronidase domain"/>
    <property type="match status" value="2"/>
</dbReference>
<dbReference type="InterPro" id="IPR008979">
    <property type="entry name" value="Galactose-bd-like_sf"/>
</dbReference>
<evidence type="ECO:0000256" key="5">
    <source>
        <dbReference type="ARBA" id="ARBA00022801"/>
    </source>
</evidence>
<dbReference type="InterPro" id="IPR006101">
    <property type="entry name" value="Glyco_hydro_2"/>
</dbReference>
<dbReference type="GO" id="GO:0005990">
    <property type="term" value="P:lactose catabolic process"/>
    <property type="evidence" value="ECO:0007669"/>
    <property type="project" value="TreeGrafter"/>
</dbReference>
<evidence type="ECO:0000256" key="6">
    <source>
        <dbReference type="ARBA" id="ARBA00023295"/>
    </source>
</evidence>
<dbReference type="GO" id="GO:0030246">
    <property type="term" value="F:carbohydrate binding"/>
    <property type="evidence" value="ECO:0007669"/>
    <property type="project" value="InterPro"/>
</dbReference>